<dbReference type="Gene3D" id="1.10.10.10">
    <property type="entry name" value="Winged helix-like DNA-binding domain superfamily/Winged helix DNA-binding domain"/>
    <property type="match status" value="1"/>
</dbReference>
<dbReference type="InterPro" id="IPR001789">
    <property type="entry name" value="Sig_transdc_resp-reg_receiver"/>
</dbReference>
<dbReference type="InterPro" id="IPR011006">
    <property type="entry name" value="CheY-like_superfamily"/>
</dbReference>
<gene>
    <name evidence="10" type="ORF">K1718_12115</name>
</gene>
<dbReference type="Gene3D" id="3.40.50.2300">
    <property type="match status" value="1"/>
</dbReference>
<dbReference type="EMBL" id="CP120863">
    <property type="protein sequence ID" value="WFE92073.1"/>
    <property type="molecule type" value="Genomic_DNA"/>
</dbReference>
<accession>A0ABY8FHM7</accession>
<feature type="domain" description="OmpR/PhoB-type" evidence="9">
    <location>
        <begin position="135"/>
        <end position="235"/>
    </location>
</feature>
<dbReference type="InterPro" id="IPR039420">
    <property type="entry name" value="WalR-like"/>
</dbReference>
<dbReference type="Pfam" id="PF00486">
    <property type="entry name" value="Trans_reg_C"/>
    <property type="match status" value="1"/>
</dbReference>
<organism evidence="10 11">
    <name type="scientific">Roseibium porphyridii</name>
    <dbReference type="NCBI Taxonomy" id="2866279"/>
    <lineage>
        <taxon>Bacteria</taxon>
        <taxon>Pseudomonadati</taxon>
        <taxon>Pseudomonadota</taxon>
        <taxon>Alphaproteobacteria</taxon>
        <taxon>Hyphomicrobiales</taxon>
        <taxon>Stappiaceae</taxon>
        <taxon>Roseibium</taxon>
    </lineage>
</organism>
<name>A0ABY8FHM7_9HYPH</name>
<keyword evidence="2" id="KW-0902">Two-component regulatory system</keyword>
<dbReference type="InterPro" id="IPR016032">
    <property type="entry name" value="Sig_transdc_resp-reg_C-effctor"/>
</dbReference>
<dbReference type="SUPFAM" id="SSF52172">
    <property type="entry name" value="CheY-like"/>
    <property type="match status" value="1"/>
</dbReference>
<keyword evidence="3" id="KW-0805">Transcription regulation</keyword>
<feature type="domain" description="Response regulatory" evidence="8">
    <location>
        <begin position="7"/>
        <end position="120"/>
    </location>
</feature>
<feature type="modified residue" description="4-aspartylphosphate" evidence="6">
    <location>
        <position position="56"/>
    </location>
</feature>
<evidence type="ECO:0000256" key="5">
    <source>
        <dbReference type="ARBA" id="ARBA00023163"/>
    </source>
</evidence>
<dbReference type="InterPro" id="IPR036388">
    <property type="entry name" value="WH-like_DNA-bd_sf"/>
</dbReference>
<evidence type="ECO:0000256" key="7">
    <source>
        <dbReference type="PROSITE-ProRule" id="PRU01091"/>
    </source>
</evidence>
<feature type="DNA-binding region" description="OmpR/PhoB-type" evidence="7">
    <location>
        <begin position="135"/>
        <end position="235"/>
    </location>
</feature>
<dbReference type="SMART" id="SM00448">
    <property type="entry name" value="REC"/>
    <property type="match status" value="1"/>
</dbReference>
<evidence type="ECO:0000313" key="11">
    <source>
        <dbReference type="Proteomes" id="UP001209803"/>
    </source>
</evidence>
<dbReference type="Pfam" id="PF00072">
    <property type="entry name" value="Response_reg"/>
    <property type="match status" value="1"/>
</dbReference>
<keyword evidence="11" id="KW-1185">Reference proteome</keyword>
<dbReference type="InterPro" id="IPR001867">
    <property type="entry name" value="OmpR/PhoB-type_DNA-bd"/>
</dbReference>
<dbReference type="RefSeq" id="WP_152501158.1">
    <property type="nucleotide sequence ID" value="NZ_CP120863.1"/>
</dbReference>
<evidence type="ECO:0000259" key="8">
    <source>
        <dbReference type="PROSITE" id="PS50110"/>
    </source>
</evidence>
<dbReference type="PANTHER" id="PTHR48111:SF4">
    <property type="entry name" value="DNA-BINDING DUAL TRANSCRIPTIONAL REGULATOR OMPR"/>
    <property type="match status" value="1"/>
</dbReference>
<keyword evidence="5" id="KW-0804">Transcription</keyword>
<keyword evidence="1 6" id="KW-0597">Phosphoprotein</keyword>
<dbReference type="Proteomes" id="UP001209803">
    <property type="component" value="Chromosome"/>
</dbReference>
<dbReference type="PROSITE" id="PS50110">
    <property type="entry name" value="RESPONSE_REGULATORY"/>
    <property type="match status" value="1"/>
</dbReference>
<evidence type="ECO:0000259" key="9">
    <source>
        <dbReference type="PROSITE" id="PS51755"/>
    </source>
</evidence>
<dbReference type="PANTHER" id="PTHR48111">
    <property type="entry name" value="REGULATOR OF RPOS"/>
    <property type="match status" value="1"/>
</dbReference>
<evidence type="ECO:0000256" key="6">
    <source>
        <dbReference type="PROSITE-ProRule" id="PRU00169"/>
    </source>
</evidence>
<protein>
    <submittedName>
        <fullName evidence="10">Response regulator</fullName>
    </submittedName>
</protein>
<evidence type="ECO:0000256" key="4">
    <source>
        <dbReference type="ARBA" id="ARBA00023125"/>
    </source>
</evidence>
<dbReference type="SUPFAM" id="SSF46894">
    <property type="entry name" value="C-terminal effector domain of the bipartite response regulators"/>
    <property type="match status" value="1"/>
</dbReference>
<sequence length="242" mass="26943">MSDPSPHILVVDDHRDIRETLARYLIKNGMRATSAENAAHARKALKAASIDLVVLDIMMPGEDGLSLCRHLVETGSLPVILLTAMADDTDRVIGLEIGADDYVTKPFNPRELLARIRAVLRRTSLVPKERDPIEQELLSFDGWALNVSRRELMDPEGVAVALSSGEFQLLCAFLKRPKMVLNRDQLLDLTTGRTPAVFDRSIDNQVSRLRRKIETDPKDPKLIKTVWGGGYMFTAEVKDGTA</sequence>
<dbReference type="Gene3D" id="6.10.250.690">
    <property type="match status" value="1"/>
</dbReference>
<proteinExistence type="predicted"/>
<evidence type="ECO:0000256" key="2">
    <source>
        <dbReference type="ARBA" id="ARBA00023012"/>
    </source>
</evidence>
<dbReference type="PROSITE" id="PS51755">
    <property type="entry name" value="OMPR_PHOB"/>
    <property type="match status" value="1"/>
</dbReference>
<evidence type="ECO:0000256" key="3">
    <source>
        <dbReference type="ARBA" id="ARBA00023015"/>
    </source>
</evidence>
<keyword evidence="4 7" id="KW-0238">DNA-binding</keyword>
<reference evidence="10 11" key="1">
    <citation type="submission" date="2023-03" db="EMBL/GenBank/DDBJ databases">
        <title>Roseibium porphyridii sp. nov. and Roseibium rhodosorbium sp. nov. isolated from marine algae, Porphyridium cruentum and Rhodosorus marinus, respectively.</title>
        <authorList>
            <person name="Lee M.W."/>
            <person name="Choi B.J."/>
            <person name="Lee J.K."/>
            <person name="Choi D.G."/>
            <person name="Baek J.H."/>
            <person name="Bayburt H."/>
            <person name="Kim J.M."/>
            <person name="Han D.M."/>
            <person name="Kim K.H."/>
            <person name="Jeon C.O."/>
        </authorList>
    </citation>
    <scope>NUCLEOTIDE SEQUENCE [LARGE SCALE GENOMIC DNA]</scope>
    <source>
        <strain evidence="10 11">KMA01</strain>
    </source>
</reference>
<dbReference type="SMART" id="SM00862">
    <property type="entry name" value="Trans_reg_C"/>
    <property type="match status" value="1"/>
</dbReference>
<evidence type="ECO:0000313" key="10">
    <source>
        <dbReference type="EMBL" id="WFE92073.1"/>
    </source>
</evidence>
<dbReference type="CDD" id="cd00383">
    <property type="entry name" value="trans_reg_C"/>
    <property type="match status" value="1"/>
</dbReference>
<evidence type="ECO:0000256" key="1">
    <source>
        <dbReference type="ARBA" id="ARBA00022553"/>
    </source>
</evidence>